<dbReference type="InterPro" id="IPR000086">
    <property type="entry name" value="NUDIX_hydrolase_dom"/>
</dbReference>
<gene>
    <name evidence="4" type="ORF">FD35_GL002267</name>
</gene>
<proteinExistence type="predicted"/>
<dbReference type="EMBL" id="AZFF01000005">
    <property type="protein sequence ID" value="KRL56223.1"/>
    <property type="molecule type" value="Genomic_DNA"/>
</dbReference>
<evidence type="ECO:0000256" key="2">
    <source>
        <dbReference type="ARBA" id="ARBA00022801"/>
    </source>
</evidence>
<evidence type="ECO:0000256" key="1">
    <source>
        <dbReference type="ARBA" id="ARBA00001946"/>
    </source>
</evidence>
<dbReference type="PATRIC" id="fig|1114972.6.peg.2323"/>
<dbReference type="GO" id="GO:0006753">
    <property type="term" value="P:nucleoside phosphate metabolic process"/>
    <property type="evidence" value="ECO:0007669"/>
    <property type="project" value="TreeGrafter"/>
</dbReference>
<accession>A0A0R1RH95</accession>
<evidence type="ECO:0000259" key="3">
    <source>
        <dbReference type="PROSITE" id="PS51462"/>
    </source>
</evidence>
<dbReference type="eggNOG" id="COG0494">
    <property type="taxonomic scope" value="Bacteria"/>
</dbReference>
<name>A0A0R1RH95_9LACO</name>
<evidence type="ECO:0000313" key="5">
    <source>
        <dbReference type="Proteomes" id="UP000051999"/>
    </source>
</evidence>
<dbReference type="PROSITE" id="PS51462">
    <property type="entry name" value="NUDIX"/>
    <property type="match status" value="1"/>
</dbReference>
<dbReference type="AlphaFoldDB" id="A0A0R1RH95"/>
<sequence length="188" mass="21022">MNFEEKVTAVAPKYHGAIIDVENQTVMLPNGQTAHRDVVHHADAVAMLAITEDGKAIFEEQWRAPVAETTLEIPAGKLDDRDRDNAKAAAIRELNEETRYAASEIHEVCGFYTSAGFTDEYMTLYLVTGLKPVTTKLPQDADENIVLHEYTLAETKQLLDDGKLKDQKTITAVYYWQLLEAGLVKPKD</sequence>
<dbReference type="InterPro" id="IPR015797">
    <property type="entry name" value="NUDIX_hydrolase-like_dom_sf"/>
</dbReference>
<comment type="cofactor">
    <cofactor evidence="1">
        <name>Mg(2+)</name>
        <dbReference type="ChEBI" id="CHEBI:18420"/>
    </cofactor>
</comment>
<dbReference type="CDD" id="cd03424">
    <property type="entry name" value="NUDIX_ADPRase_Nudt5_UGPPase_Nudt14"/>
    <property type="match status" value="1"/>
</dbReference>
<dbReference type="Pfam" id="PF00293">
    <property type="entry name" value="NUDIX"/>
    <property type="match status" value="1"/>
</dbReference>
<dbReference type="GO" id="GO:0019693">
    <property type="term" value="P:ribose phosphate metabolic process"/>
    <property type="evidence" value="ECO:0007669"/>
    <property type="project" value="TreeGrafter"/>
</dbReference>
<dbReference type="Gene3D" id="3.90.79.10">
    <property type="entry name" value="Nucleoside Triphosphate Pyrophosphohydrolase"/>
    <property type="match status" value="1"/>
</dbReference>
<reference evidence="4 5" key="1">
    <citation type="journal article" date="2015" name="Genome Announc.">
        <title>Expanding the biotechnology potential of lactobacilli through comparative genomics of 213 strains and associated genera.</title>
        <authorList>
            <person name="Sun Z."/>
            <person name="Harris H.M."/>
            <person name="McCann A."/>
            <person name="Guo C."/>
            <person name="Argimon S."/>
            <person name="Zhang W."/>
            <person name="Yang X."/>
            <person name="Jeffery I.B."/>
            <person name="Cooney J.C."/>
            <person name="Kagawa T.F."/>
            <person name="Liu W."/>
            <person name="Song Y."/>
            <person name="Salvetti E."/>
            <person name="Wrobel A."/>
            <person name="Rasinkangas P."/>
            <person name="Parkhill J."/>
            <person name="Rea M.C."/>
            <person name="O'Sullivan O."/>
            <person name="Ritari J."/>
            <person name="Douillard F.P."/>
            <person name="Paul Ross R."/>
            <person name="Yang R."/>
            <person name="Briner A.E."/>
            <person name="Felis G.E."/>
            <person name="de Vos W.M."/>
            <person name="Barrangou R."/>
            <person name="Klaenhammer T.R."/>
            <person name="Caufield P.W."/>
            <person name="Cui Y."/>
            <person name="Zhang H."/>
            <person name="O'Toole P.W."/>
        </authorList>
    </citation>
    <scope>NUCLEOTIDE SEQUENCE [LARGE SCALE GENOMIC DNA]</scope>
    <source>
        <strain evidence="4 5">DSM 15814</strain>
    </source>
</reference>
<dbReference type="Proteomes" id="UP000051999">
    <property type="component" value="Unassembled WGS sequence"/>
</dbReference>
<evidence type="ECO:0000313" key="4">
    <source>
        <dbReference type="EMBL" id="KRL56223.1"/>
    </source>
</evidence>
<dbReference type="RefSeq" id="WP_017262824.1">
    <property type="nucleotide sequence ID" value="NZ_AUAW01000006.1"/>
</dbReference>
<dbReference type="PANTHER" id="PTHR11839">
    <property type="entry name" value="UDP/ADP-SUGAR PYROPHOSPHATASE"/>
    <property type="match status" value="1"/>
</dbReference>
<dbReference type="SUPFAM" id="SSF55811">
    <property type="entry name" value="Nudix"/>
    <property type="match status" value="1"/>
</dbReference>
<keyword evidence="5" id="KW-1185">Reference proteome</keyword>
<dbReference type="PANTHER" id="PTHR11839:SF18">
    <property type="entry name" value="NUDIX HYDROLASE DOMAIN-CONTAINING PROTEIN"/>
    <property type="match status" value="1"/>
</dbReference>
<keyword evidence="2 4" id="KW-0378">Hydrolase</keyword>
<dbReference type="GO" id="GO:0005829">
    <property type="term" value="C:cytosol"/>
    <property type="evidence" value="ECO:0007669"/>
    <property type="project" value="TreeGrafter"/>
</dbReference>
<organism evidence="4 5">
    <name type="scientific">Furfurilactobacillus rossiae DSM 15814</name>
    <dbReference type="NCBI Taxonomy" id="1114972"/>
    <lineage>
        <taxon>Bacteria</taxon>
        <taxon>Bacillati</taxon>
        <taxon>Bacillota</taxon>
        <taxon>Bacilli</taxon>
        <taxon>Lactobacillales</taxon>
        <taxon>Lactobacillaceae</taxon>
        <taxon>Furfurilactobacillus</taxon>
    </lineage>
</organism>
<comment type="caution">
    <text evidence="4">The sequence shown here is derived from an EMBL/GenBank/DDBJ whole genome shotgun (WGS) entry which is preliminary data.</text>
</comment>
<protein>
    <submittedName>
        <fullName evidence="4">NUDIX hydrolase</fullName>
    </submittedName>
</protein>
<dbReference type="STRING" id="1114972.FD35_GL002267"/>
<dbReference type="OrthoDB" id="9806150at2"/>
<feature type="domain" description="Nudix hydrolase" evidence="3">
    <location>
        <begin position="39"/>
        <end position="172"/>
    </location>
</feature>
<dbReference type="GO" id="GO:0016787">
    <property type="term" value="F:hydrolase activity"/>
    <property type="evidence" value="ECO:0007669"/>
    <property type="project" value="UniProtKB-KW"/>
</dbReference>